<reference evidence="1" key="1">
    <citation type="journal article" date="2019" name="Sci. Rep.">
        <title>Draft genome of Tanacetum cinerariifolium, the natural source of mosquito coil.</title>
        <authorList>
            <person name="Yamashiro T."/>
            <person name="Shiraishi A."/>
            <person name="Satake H."/>
            <person name="Nakayama K."/>
        </authorList>
    </citation>
    <scope>NUCLEOTIDE SEQUENCE</scope>
</reference>
<gene>
    <name evidence="1" type="ORF">Tci_497388</name>
</gene>
<proteinExistence type="predicted"/>
<dbReference type="EMBL" id="BKCJ010257536">
    <property type="protein sequence ID" value="GEZ25415.1"/>
    <property type="molecule type" value="Genomic_DNA"/>
</dbReference>
<comment type="caution">
    <text evidence="1">The sequence shown here is derived from an EMBL/GenBank/DDBJ whole genome shotgun (WGS) entry which is preliminary data.</text>
</comment>
<name>A0A699I431_TANCI</name>
<evidence type="ECO:0000313" key="1">
    <source>
        <dbReference type="EMBL" id="GEZ25415.1"/>
    </source>
</evidence>
<organism evidence="1">
    <name type="scientific">Tanacetum cinerariifolium</name>
    <name type="common">Dalmatian daisy</name>
    <name type="synonym">Chrysanthemum cinerariifolium</name>
    <dbReference type="NCBI Taxonomy" id="118510"/>
    <lineage>
        <taxon>Eukaryota</taxon>
        <taxon>Viridiplantae</taxon>
        <taxon>Streptophyta</taxon>
        <taxon>Embryophyta</taxon>
        <taxon>Tracheophyta</taxon>
        <taxon>Spermatophyta</taxon>
        <taxon>Magnoliopsida</taxon>
        <taxon>eudicotyledons</taxon>
        <taxon>Gunneridae</taxon>
        <taxon>Pentapetalae</taxon>
        <taxon>asterids</taxon>
        <taxon>campanulids</taxon>
        <taxon>Asterales</taxon>
        <taxon>Asteraceae</taxon>
        <taxon>Asteroideae</taxon>
        <taxon>Anthemideae</taxon>
        <taxon>Anthemidinae</taxon>
        <taxon>Tanacetum</taxon>
    </lineage>
</organism>
<accession>A0A699I431</accession>
<protein>
    <submittedName>
        <fullName evidence="1">Uncharacterized protein</fullName>
    </submittedName>
</protein>
<sequence>MALLPRDQRHQYLRFEGLKYIDADIANFRKGWGRFTIEGCIEYKFLILEDLSPYWRGISSEGDLLGTALSYTAIRDLMLRMCHWLIACSNAGRSQALDKAWVAPEPKRRPDVAAGAIEVAEGALNVDEGA</sequence>
<dbReference type="AlphaFoldDB" id="A0A699I431"/>